<feature type="transmembrane region" description="Helical" evidence="16">
    <location>
        <begin position="201"/>
        <end position="221"/>
    </location>
</feature>
<evidence type="ECO:0000256" key="16">
    <source>
        <dbReference type="SAM" id="Phobius"/>
    </source>
</evidence>
<evidence type="ECO:0000256" key="13">
    <source>
        <dbReference type="ARBA" id="ARBA00023012"/>
    </source>
</evidence>
<comment type="subcellular location">
    <subcellularLocation>
        <location evidence="2">Cell inner membrane</location>
        <topology evidence="2">Multi-pass membrane protein</topology>
    </subcellularLocation>
</comment>
<keyword evidence="11" id="KW-0067">ATP-binding</keyword>
<organism evidence="19 20">
    <name type="scientific">Plastoroseomonas hellenica</name>
    <dbReference type="NCBI Taxonomy" id="2687306"/>
    <lineage>
        <taxon>Bacteria</taxon>
        <taxon>Pseudomonadati</taxon>
        <taxon>Pseudomonadota</taxon>
        <taxon>Alphaproteobacteria</taxon>
        <taxon>Acetobacterales</taxon>
        <taxon>Acetobacteraceae</taxon>
        <taxon>Plastoroseomonas</taxon>
    </lineage>
</organism>
<dbReference type="InterPro" id="IPR036890">
    <property type="entry name" value="HATPase_C_sf"/>
</dbReference>
<feature type="domain" description="HAMP" evidence="18">
    <location>
        <begin position="221"/>
        <end position="273"/>
    </location>
</feature>
<dbReference type="Pfam" id="PF02518">
    <property type="entry name" value="HATPase_c"/>
    <property type="match status" value="1"/>
</dbReference>
<dbReference type="Gene3D" id="3.30.565.10">
    <property type="entry name" value="Histidine kinase-like ATPase, C-terminal domain"/>
    <property type="match status" value="1"/>
</dbReference>
<dbReference type="CDD" id="cd00075">
    <property type="entry name" value="HATPase"/>
    <property type="match status" value="1"/>
</dbReference>
<feature type="compositionally biased region" description="Basic and acidic residues" evidence="15">
    <location>
        <begin position="121"/>
        <end position="140"/>
    </location>
</feature>
<dbReference type="Pfam" id="PF00672">
    <property type="entry name" value="HAMP"/>
    <property type="match status" value="1"/>
</dbReference>
<keyword evidence="12 16" id="KW-1133">Transmembrane helix</keyword>
<dbReference type="Proteomes" id="UP001196870">
    <property type="component" value="Unassembled WGS sequence"/>
</dbReference>
<keyword evidence="13" id="KW-0902">Two-component regulatory system</keyword>
<keyword evidence="20" id="KW-1185">Reference proteome</keyword>
<dbReference type="EC" id="2.7.13.3" evidence="3"/>
<dbReference type="PROSITE" id="PS50885">
    <property type="entry name" value="HAMP"/>
    <property type="match status" value="1"/>
</dbReference>
<dbReference type="Pfam" id="PF00512">
    <property type="entry name" value="HisKA"/>
    <property type="match status" value="1"/>
</dbReference>
<dbReference type="CDD" id="cd00082">
    <property type="entry name" value="HisKA"/>
    <property type="match status" value="1"/>
</dbReference>
<dbReference type="Gene3D" id="1.10.287.130">
    <property type="match status" value="1"/>
</dbReference>
<evidence type="ECO:0000256" key="1">
    <source>
        <dbReference type="ARBA" id="ARBA00000085"/>
    </source>
</evidence>
<keyword evidence="7" id="KW-0808">Transferase</keyword>
<keyword evidence="9" id="KW-0547">Nucleotide-binding</keyword>
<evidence type="ECO:0000256" key="10">
    <source>
        <dbReference type="ARBA" id="ARBA00022777"/>
    </source>
</evidence>
<keyword evidence="5" id="KW-0997">Cell inner membrane</keyword>
<keyword evidence="14 16" id="KW-0472">Membrane</keyword>
<evidence type="ECO:0000256" key="9">
    <source>
        <dbReference type="ARBA" id="ARBA00022741"/>
    </source>
</evidence>
<evidence type="ECO:0000259" key="17">
    <source>
        <dbReference type="PROSITE" id="PS50109"/>
    </source>
</evidence>
<evidence type="ECO:0000256" key="6">
    <source>
        <dbReference type="ARBA" id="ARBA00022553"/>
    </source>
</evidence>
<keyword evidence="4" id="KW-1003">Cell membrane</keyword>
<feature type="region of interest" description="Disordered" evidence="15">
    <location>
        <begin position="116"/>
        <end position="140"/>
    </location>
</feature>
<dbReference type="RefSeq" id="WP_211850983.1">
    <property type="nucleotide sequence ID" value="NZ_JAAGBB010000003.1"/>
</dbReference>
<evidence type="ECO:0000256" key="15">
    <source>
        <dbReference type="SAM" id="MobiDB-lite"/>
    </source>
</evidence>
<dbReference type="CDD" id="cd06225">
    <property type="entry name" value="HAMP"/>
    <property type="match status" value="1"/>
</dbReference>
<dbReference type="SUPFAM" id="SSF47384">
    <property type="entry name" value="Homodimeric domain of signal transducing histidine kinase"/>
    <property type="match status" value="1"/>
</dbReference>
<dbReference type="InterPro" id="IPR003661">
    <property type="entry name" value="HisK_dim/P_dom"/>
</dbReference>
<dbReference type="InterPro" id="IPR004358">
    <property type="entry name" value="Sig_transdc_His_kin-like_C"/>
</dbReference>
<evidence type="ECO:0000256" key="2">
    <source>
        <dbReference type="ARBA" id="ARBA00004429"/>
    </source>
</evidence>
<proteinExistence type="predicted"/>
<feature type="domain" description="Histidine kinase" evidence="17">
    <location>
        <begin position="281"/>
        <end position="483"/>
    </location>
</feature>
<dbReference type="SUPFAM" id="SSF55874">
    <property type="entry name" value="ATPase domain of HSP90 chaperone/DNA topoisomerase II/histidine kinase"/>
    <property type="match status" value="1"/>
</dbReference>
<comment type="catalytic activity">
    <reaction evidence="1">
        <text>ATP + protein L-histidine = ADP + protein N-phospho-L-histidine.</text>
        <dbReference type="EC" id="2.7.13.3"/>
    </reaction>
</comment>
<dbReference type="InterPro" id="IPR050980">
    <property type="entry name" value="2C_sensor_his_kinase"/>
</dbReference>
<dbReference type="EMBL" id="JAAGBB010000003">
    <property type="protein sequence ID" value="MBR0663393.1"/>
    <property type="molecule type" value="Genomic_DNA"/>
</dbReference>
<evidence type="ECO:0000259" key="18">
    <source>
        <dbReference type="PROSITE" id="PS50885"/>
    </source>
</evidence>
<evidence type="ECO:0000313" key="19">
    <source>
        <dbReference type="EMBL" id="MBR0663393.1"/>
    </source>
</evidence>
<dbReference type="InterPro" id="IPR003660">
    <property type="entry name" value="HAMP_dom"/>
</dbReference>
<evidence type="ECO:0000313" key="20">
    <source>
        <dbReference type="Proteomes" id="UP001196870"/>
    </source>
</evidence>
<dbReference type="InterPro" id="IPR005467">
    <property type="entry name" value="His_kinase_dom"/>
</dbReference>
<evidence type="ECO:0000256" key="14">
    <source>
        <dbReference type="ARBA" id="ARBA00023136"/>
    </source>
</evidence>
<dbReference type="SMART" id="SM00387">
    <property type="entry name" value="HATPase_c"/>
    <property type="match status" value="1"/>
</dbReference>
<dbReference type="PANTHER" id="PTHR44936">
    <property type="entry name" value="SENSOR PROTEIN CREC"/>
    <property type="match status" value="1"/>
</dbReference>
<name>A0ABS5ESX2_9PROT</name>
<dbReference type="SMART" id="SM00388">
    <property type="entry name" value="HisKA"/>
    <property type="match status" value="1"/>
</dbReference>
<evidence type="ECO:0000256" key="8">
    <source>
        <dbReference type="ARBA" id="ARBA00022692"/>
    </source>
</evidence>
<reference evidence="20" key="1">
    <citation type="journal article" date="2021" name="Syst. Appl. Microbiol.">
        <title>Roseomonas hellenica sp. nov., isolated from roots of wild-growing Alkanna tinctoria.</title>
        <authorList>
            <person name="Rat A."/>
            <person name="Naranjo H.D."/>
            <person name="Lebbe L."/>
            <person name="Cnockaert M."/>
            <person name="Krigas N."/>
            <person name="Grigoriadou K."/>
            <person name="Maloupa E."/>
            <person name="Willems A."/>
        </authorList>
    </citation>
    <scope>NUCLEOTIDE SEQUENCE [LARGE SCALE GENOMIC DNA]</scope>
    <source>
        <strain evidence="20">LMG 31523</strain>
    </source>
</reference>
<keyword evidence="10" id="KW-0418">Kinase</keyword>
<keyword evidence="6" id="KW-0597">Phosphoprotein</keyword>
<evidence type="ECO:0000256" key="7">
    <source>
        <dbReference type="ARBA" id="ARBA00022679"/>
    </source>
</evidence>
<evidence type="ECO:0000256" key="12">
    <source>
        <dbReference type="ARBA" id="ARBA00022989"/>
    </source>
</evidence>
<sequence length="483" mass="52895">MKLRLAPQSLGGRTALVLILALMAVQTAGLGIHALDRVDLQRYAQAREIVSRSFGVWRTAVLSPPFARGRMVAELDLPDGMTAEISDQPVVRPGMPPPPLSAMRLFRLEQMVVAAGPPPPRYREEPPPPPPRHREEPRERMLMGEAPSRLARALERLRPREVLVAANGPFGFLASLQTPDGDWLNLRAELPPPRPWHSETFLAAFLVMTVAAIALILWAVARLTKPARVLAEAAERLGRDVNAPPLDEKGPSEIATAAHAFNTMAGRIRRFVADRTQMLAAIGHDLRTPITRLRLRAEFLDDDEQRRKMLSDLDEMEAMIAATLAFARDEAAHEPAAAVDLAALCRTVADEATDSHPDIAERIDYQGPERLVLRARPVALKRALVNLVRNALNYGGAARLSLSQPQGGMVRLTIEDDGPGIPENEMENVFQPFRRLETSRNRETGGTGLGLPIARNILRAHGGDVVLRNRAGVGLTAVVTLPA</sequence>
<dbReference type="PROSITE" id="PS50109">
    <property type="entry name" value="HIS_KIN"/>
    <property type="match status" value="1"/>
</dbReference>
<dbReference type="SMART" id="SM00304">
    <property type="entry name" value="HAMP"/>
    <property type="match status" value="1"/>
</dbReference>
<keyword evidence="8 16" id="KW-0812">Transmembrane</keyword>
<evidence type="ECO:0000256" key="11">
    <source>
        <dbReference type="ARBA" id="ARBA00022840"/>
    </source>
</evidence>
<accession>A0ABS5ESX2</accession>
<comment type="caution">
    <text evidence="19">The sequence shown here is derived from an EMBL/GenBank/DDBJ whole genome shotgun (WGS) entry which is preliminary data.</text>
</comment>
<evidence type="ECO:0000256" key="4">
    <source>
        <dbReference type="ARBA" id="ARBA00022475"/>
    </source>
</evidence>
<protein>
    <recommendedName>
        <fullName evidence="3">histidine kinase</fullName>
        <ecNumber evidence="3">2.7.13.3</ecNumber>
    </recommendedName>
</protein>
<dbReference type="PRINTS" id="PR00344">
    <property type="entry name" value="BCTRLSENSOR"/>
</dbReference>
<dbReference type="InterPro" id="IPR036097">
    <property type="entry name" value="HisK_dim/P_sf"/>
</dbReference>
<evidence type="ECO:0000256" key="3">
    <source>
        <dbReference type="ARBA" id="ARBA00012438"/>
    </source>
</evidence>
<evidence type="ECO:0000256" key="5">
    <source>
        <dbReference type="ARBA" id="ARBA00022519"/>
    </source>
</evidence>
<gene>
    <name evidence="19" type="ORF">GXW71_03395</name>
</gene>
<dbReference type="PANTHER" id="PTHR44936:SF5">
    <property type="entry name" value="SENSOR HISTIDINE KINASE ENVZ"/>
    <property type="match status" value="1"/>
</dbReference>
<dbReference type="InterPro" id="IPR003594">
    <property type="entry name" value="HATPase_dom"/>
</dbReference>